<organism evidence="2 3">
    <name type="scientific">Streptomyces millisiae</name>
    <dbReference type="NCBI Taxonomy" id="3075542"/>
    <lineage>
        <taxon>Bacteria</taxon>
        <taxon>Bacillati</taxon>
        <taxon>Actinomycetota</taxon>
        <taxon>Actinomycetes</taxon>
        <taxon>Kitasatosporales</taxon>
        <taxon>Streptomycetaceae</taxon>
        <taxon>Streptomyces</taxon>
    </lineage>
</organism>
<evidence type="ECO:0000256" key="1">
    <source>
        <dbReference type="SAM" id="MobiDB-lite"/>
    </source>
</evidence>
<accession>A0ABU2LNZ0</accession>
<dbReference type="RefSeq" id="WP_311598551.1">
    <property type="nucleotide sequence ID" value="NZ_JAVREM010000012.1"/>
</dbReference>
<comment type="caution">
    <text evidence="2">The sequence shown here is derived from an EMBL/GenBank/DDBJ whole genome shotgun (WGS) entry which is preliminary data.</text>
</comment>
<dbReference type="EMBL" id="JAVREM010000012">
    <property type="protein sequence ID" value="MDT0319316.1"/>
    <property type="molecule type" value="Genomic_DNA"/>
</dbReference>
<dbReference type="Proteomes" id="UP001183420">
    <property type="component" value="Unassembled WGS sequence"/>
</dbReference>
<name>A0ABU2LNZ0_9ACTN</name>
<evidence type="ECO:0008006" key="4">
    <source>
        <dbReference type="Google" id="ProtNLM"/>
    </source>
</evidence>
<gene>
    <name evidence="2" type="ORF">RNC47_13305</name>
</gene>
<proteinExistence type="predicted"/>
<reference evidence="3" key="1">
    <citation type="submission" date="2023-07" db="EMBL/GenBank/DDBJ databases">
        <title>30 novel species of actinomycetes from the DSMZ collection.</title>
        <authorList>
            <person name="Nouioui I."/>
        </authorList>
    </citation>
    <scope>NUCLEOTIDE SEQUENCE [LARGE SCALE GENOMIC DNA]</scope>
    <source>
        <strain evidence="3">DSM 44918</strain>
    </source>
</reference>
<keyword evidence="3" id="KW-1185">Reference proteome</keyword>
<evidence type="ECO:0000313" key="3">
    <source>
        <dbReference type="Proteomes" id="UP001183420"/>
    </source>
</evidence>
<evidence type="ECO:0000313" key="2">
    <source>
        <dbReference type="EMBL" id="MDT0319316.1"/>
    </source>
</evidence>
<feature type="region of interest" description="Disordered" evidence="1">
    <location>
        <begin position="128"/>
        <end position="160"/>
    </location>
</feature>
<feature type="compositionally biased region" description="Basic and acidic residues" evidence="1">
    <location>
        <begin position="145"/>
        <end position="154"/>
    </location>
</feature>
<protein>
    <recommendedName>
        <fullName evidence="4">DNA-binding protein</fullName>
    </recommendedName>
</protein>
<sequence length="203" mass="22481">MIPAGRTPADSARAAQLLGIALGTFRNRKAWQKLPPTLSRPGTRQRIWDEEQLLAAVEGRPIPPLPTKPHLKDLLDLEEARLTIPEEQRPTPETWASYISDGIGPSPDEKVFGVPHFYRETIPAWLTARPGRGAGGGRPVGATDTRPRDHSNDPRHHRAQQRIAHVRRLLAADAETPAEQVASELSISKRHAERLIAQVRTEG</sequence>